<protein>
    <submittedName>
        <fullName evidence="2">Uncharacterized protein</fullName>
    </submittedName>
</protein>
<comment type="caution">
    <text evidence="2">The sequence shown here is derived from an EMBL/GenBank/DDBJ whole genome shotgun (WGS) entry which is preliminary data.</text>
</comment>
<name>A0A5C6E6H3_9BACT</name>
<proteinExistence type="predicted"/>
<accession>A0A5C6E6H3</accession>
<dbReference type="EMBL" id="SJPW01000013">
    <property type="protein sequence ID" value="TWU44438.1"/>
    <property type="molecule type" value="Genomic_DNA"/>
</dbReference>
<evidence type="ECO:0000256" key="1">
    <source>
        <dbReference type="SAM" id="MobiDB-lite"/>
    </source>
</evidence>
<evidence type="ECO:0000313" key="3">
    <source>
        <dbReference type="Proteomes" id="UP000318288"/>
    </source>
</evidence>
<evidence type="ECO:0000313" key="2">
    <source>
        <dbReference type="EMBL" id="TWU44438.1"/>
    </source>
</evidence>
<dbReference type="AlphaFoldDB" id="A0A5C6E6H3"/>
<gene>
    <name evidence="2" type="ORF">Poly51_61240</name>
</gene>
<sequence>MSPTASVIQRVANRKRRNNTMHHSLLVVASCQPQLNTKITPTANSNEIVRKRGDRQRSAMKPMPVIGNAGSPTPELTLA</sequence>
<keyword evidence="3" id="KW-1185">Reference proteome</keyword>
<reference evidence="2 3" key="1">
    <citation type="submission" date="2019-02" db="EMBL/GenBank/DDBJ databases">
        <title>Deep-cultivation of Planctomycetes and their phenomic and genomic characterization uncovers novel biology.</title>
        <authorList>
            <person name="Wiegand S."/>
            <person name="Jogler M."/>
            <person name="Boedeker C."/>
            <person name="Pinto D."/>
            <person name="Vollmers J."/>
            <person name="Rivas-Marin E."/>
            <person name="Kohn T."/>
            <person name="Peeters S.H."/>
            <person name="Heuer A."/>
            <person name="Rast P."/>
            <person name="Oberbeckmann S."/>
            <person name="Bunk B."/>
            <person name="Jeske O."/>
            <person name="Meyerdierks A."/>
            <person name="Storesund J.E."/>
            <person name="Kallscheuer N."/>
            <person name="Luecker S."/>
            <person name="Lage O.M."/>
            <person name="Pohl T."/>
            <person name="Merkel B.J."/>
            <person name="Hornburger P."/>
            <person name="Mueller R.-W."/>
            <person name="Bruemmer F."/>
            <person name="Labrenz M."/>
            <person name="Spormann A.M."/>
            <person name="Op Den Camp H."/>
            <person name="Overmann J."/>
            <person name="Amann R."/>
            <person name="Jetten M.S.M."/>
            <person name="Mascher T."/>
            <person name="Medema M.H."/>
            <person name="Devos D.P."/>
            <person name="Kaster A.-K."/>
            <person name="Ovreas L."/>
            <person name="Rohde M."/>
            <person name="Galperin M.Y."/>
            <person name="Jogler C."/>
        </authorList>
    </citation>
    <scope>NUCLEOTIDE SEQUENCE [LARGE SCALE GENOMIC DNA]</scope>
    <source>
        <strain evidence="2 3">Poly51</strain>
    </source>
</reference>
<feature type="region of interest" description="Disordered" evidence="1">
    <location>
        <begin position="41"/>
        <end position="79"/>
    </location>
</feature>
<dbReference type="Proteomes" id="UP000318288">
    <property type="component" value="Unassembled WGS sequence"/>
</dbReference>
<feature type="compositionally biased region" description="Basic and acidic residues" evidence="1">
    <location>
        <begin position="48"/>
        <end position="57"/>
    </location>
</feature>
<organism evidence="2 3">
    <name type="scientific">Rubripirellula tenax</name>
    <dbReference type="NCBI Taxonomy" id="2528015"/>
    <lineage>
        <taxon>Bacteria</taxon>
        <taxon>Pseudomonadati</taxon>
        <taxon>Planctomycetota</taxon>
        <taxon>Planctomycetia</taxon>
        <taxon>Pirellulales</taxon>
        <taxon>Pirellulaceae</taxon>
        <taxon>Rubripirellula</taxon>
    </lineage>
</organism>